<dbReference type="STRING" id="1333998.M2A_2196"/>
<dbReference type="Proteomes" id="UP000028702">
    <property type="component" value="Unassembled WGS sequence"/>
</dbReference>
<dbReference type="PANTHER" id="PTHR43138:SF1">
    <property type="entry name" value="N-ACETYLTRANSFERASE ACA1"/>
    <property type="match status" value="1"/>
</dbReference>
<dbReference type="PROSITE" id="PS51186">
    <property type="entry name" value="GNAT"/>
    <property type="match status" value="1"/>
</dbReference>
<dbReference type="eggNOG" id="COG0456">
    <property type="taxonomic scope" value="Bacteria"/>
</dbReference>
<evidence type="ECO:0000313" key="3">
    <source>
        <dbReference type="Proteomes" id="UP000028702"/>
    </source>
</evidence>
<dbReference type="AlphaFoldDB" id="A0A081BCC9"/>
<keyword evidence="2" id="KW-0808">Transferase</keyword>
<name>A0A081BCC9_9HYPH</name>
<dbReference type="SUPFAM" id="SSF55729">
    <property type="entry name" value="Acyl-CoA N-acyltransferases (Nat)"/>
    <property type="match status" value="1"/>
</dbReference>
<dbReference type="CDD" id="cd04301">
    <property type="entry name" value="NAT_SF"/>
    <property type="match status" value="1"/>
</dbReference>
<proteinExistence type="predicted"/>
<sequence>MRIRKAETADKAAIWKILEPMIREGETFPLPRNMTEWEALEYWFGKGASVFVAEEEGDILGTYHLTPNQPGGGSHVANGGYVTAPHARGRGIARAMCLHSFDMARTLGYRAMQYNLVVSTNKAAVHLWQDCGMELIGRLPGAFHHPQEGDVDAFVMYRTL</sequence>
<organism evidence="2 3">
    <name type="scientific">Tepidicaulis marinus</name>
    <dbReference type="NCBI Taxonomy" id="1333998"/>
    <lineage>
        <taxon>Bacteria</taxon>
        <taxon>Pseudomonadati</taxon>
        <taxon>Pseudomonadota</taxon>
        <taxon>Alphaproteobacteria</taxon>
        <taxon>Hyphomicrobiales</taxon>
        <taxon>Parvibaculaceae</taxon>
        <taxon>Tepidicaulis</taxon>
    </lineage>
</organism>
<dbReference type="InterPro" id="IPR016181">
    <property type="entry name" value="Acyl_CoA_acyltransferase"/>
</dbReference>
<accession>A0A081BCC9</accession>
<gene>
    <name evidence="2" type="ORF">M2A_2196</name>
</gene>
<dbReference type="PANTHER" id="PTHR43138">
    <property type="entry name" value="ACETYLTRANSFERASE, GNAT FAMILY"/>
    <property type="match status" value="1"/>
</dbReference>
<dbReference type="InterPro" id="IPR052742">
    <property type="entry name" value="Mito_N-acetyltransferase"/>
</dbReference>
<dbReference type="InterPro" id="IPR000182">
    <property type="entry name" value="GNAT_dom"/>
</dbReference>
<feature type="domain" description="N-acetyltransferase" evidence="1">
    <location>
        <begin position="1"/>
        <end position="160"/>
    </location>
</feature>
<dbReference type="EMBL" id="BBIO01000011">
    <property type="protein sequence ID" value="GAK45697.1"/>
    <property type="molecule type" value="Genomic_DNA"/>
</dbReference>
<evidence type="ECO:0000313" key="2">
    <source>
        <dbReference type="EMBL" id="GAK45697.1"/>
    </source>
</evidence>
<dbReference type="RefSeq" id="WP_045447184.1">
    <property type="nucleotide sequence ID" value="NZ_BBIO01000011.1"/>
</dbReference>
<dbReference type="Pfam" id="PF00583">
    <property type="entry name" value="Acetyltransf_1"/>
    <property type="match status" value="1"/>
</dbReference>
<dbReference type="Gene3D" id="3.40.630.30">
    <property type="match status" value="1"/>
</dbReference>
<comment type="caution">
    <text evidence="2">The sequence shown here is derived from an EMBL/GenBank/DDBJ whole genome shotgun (WGS) entry which is preliminary data.</text>
</comment>
<protein>
    <submittedName>
        <fullName evidence="2">GCN5-like N-acetyltransferase</fullName>
    </submittedName>
</protein>
<dbReference type="GO" id="GO:0016747">
    <property type="term" value="F:acyltransferase activity, transferring groups other than amino-acyl groups"/>
    <property type="evidence" value="ECO:0007669"/>
    <property type="project" value="InterPro"/>
</dbReference>
<keyword evidence="3" id="KW-1185">Reference proteome</keyword>
<evidence type="ECO:0000259" key="1">
    <source>
        <dbReference type="PROSITE" id="PS51186"/>
    </source>
</evidence>
<reference evidence="2 3" key="1">
    <citation type="submission" date="2014-07" db="EMBL/GenBank/DDBJ databases">
        <title>Tepidicaulis marinum gen. nov., sp. nov., a novel marine bacterium denitrifying nitrate to nitrous oxide strictly under microaerobic conditions.</title>
        <authorList>
            <person name="Takeuchi M."/>
            <person name="Yamagishi T."/>
            <person name="Kamagata Y."/>
            <person name="Oshima K."/>
            <person name="Hattori M."/>
            <person name="Katayama T."/>
            <person name="Hanada S."/>
            <person name="Tamaki H."/>
            <person name="Marumo K."/>
            <person name="Maeda H."/>
            <person name="Nedachi M."/>
            <person name="Iwasaki W."/>
            <person name="Suwa Y."/>
            <person name="Sakata S."/>
        </authorList>
    </citation>
    <scope>NUCLEOTIDE SEQUENCE [LARGE SCALE GENOMIC DNA]</scope>
    <source>
        <strain evidence="2 3">MA2</strain>
    </source>
</reference>